<reference evidence="2" key="1">
    <citation type="submission" date="2020-02" db="EMBL/GenBank/DDBJ databases">
        <authorList>
            <person name="Meier V. D."/>
        </authorList>
    </citation>
    <scope>NUCLEOTIDE SEQUENCE</scope>
    <source>
        <strain evidence="2">AVDCRST_MAG29</strain>
    </source>
</reference>
<proteinExistence type="predicted"/>
<name>A0A6J4LLT0_9ACTN</name>
<sequence>MVSSASSSSRRRTWVAAVAAVLAACLVSAALLIGVRLGSGASAQPNSPDDASVDAGFARDMQRHHSQAVEMSLLTLDISRDPEIRTLASDILLTQQQQVGQMYAWLDTWGLSQTTSVDPMQWMSEHAGHSSGMDDAMPESEMPGMASDQQLQALADAGPGEVDRRYLQLMIPHHVGALDMAQYAADHAATAEVRHLADSIEAAQANELTVLRDLLAERRT</sequence>
<organism evidence="2">
    <name type="scientific">uncultured Nocardioidaceae bacterium</name>
    <dbReference type="NCBI Taxonomy" id="253824"/>
    <lineage>
        <taxon>Bacteria</taxon>
        <taxon>Bacillati</taxon>
        <taxon>Actinomycetota</taxon>
        <taxon>Actinomycetes</taxon>
        <taxon>Propionibacteriales</taxon>
        <taxon>Nocardioidaceae</taxon>
        <taxon>environmental samples</taxon>
    </lineage>
</organism>
<feature type="domain" description="PH" evidence="1">
    <location>
        <begin position="1"/>
        <end position="23"/>
    </location>
</feature>
<dbReference type="Gene3D" id="1.20.1260.10">
    <property type="match status" value="1"/>
</dbReference>
<dbReference type="InterPro" id="IPR001849">
    <property type="entry name" value="PH_domain"/>
</dbReference>
<evidence type="ECO:0000313" key="2">
    <source>
        <dbReference type="EMBL" id="CAA9334395.1"/>
    </source>
</evidence>
<evidence type="ECO:0000259" key="1">
    <source>
        <dbReference type="PROSITE" id="PS50003"/>
    </source>
</evidence>
<gene>
    <name evidence="2" type="ORF">AVDCRST_MAG29-1231</name>
</gene>
<dbReference type="PANTHER" id="PTHR36933">
    <property type="entry name" value="SLL0788 PROTEIN"/>
    <property type="match status" value="1"/>
</dbReference>
<protein>
    <recommendedName>
        <fullName evidence="1">PH domain-containing protein</fullName>
    </recommendedName>
</protein>
<dbReference type="EMBL" id="CADCUG010000067">
    <property type="protein sequence ID" value="CAA9334395.1"/>
    <property type="molecule type" value="Genomic_DNA"/>
</dbReference>
<dbReference type="PROSITE" id="PS50003">
    <property type="entry name" value="PH_DOMAIN"/>
    <property type="match status" value="1"/>
</dbReference>
<dbReference type="InterPro" id="IPR012347">
    <property type="entry name" value="Ferritin-like"/>
</dbReference>
<dbReference type="PANTHER" id="PTHR36933:SF1">
    <property type="entry name" value="SLL0788 PROTEIN"/>
    <property type="match status" value="1"/>
</dbReference>
<dbReference type="Pfam" id="PF03713">
    <property type="entry name" value="DUF305"/>
    <property type="match status" value="1"/>
</dbReference>
<dbReference type="InterPro" id="IPR005183">
    <property type="entry name" value="DUF305_CopM-like"/>
</dbReference>
<accession>A0A6J4LLT0</accession>
<dbReference type="AlphaFoldDB" id="A0A6J4LLT0"/>